<keyword evidence="4 7" id="KW-0547">Nucleotide-binding</keyword>
<dbReference type="GO" id="GO:0005524">
    <property type="term" value="F:ATP binding"/>
    <property type="evidence" value="ECO:0007669"/>
    <property type="project" value="UniProtKB-KW"/>
</dbReference>
<keyword evidence="2 7" id="KW-0808">Transferase</keyword>
<dbReference type="InterPro" id="IPR017551">
    <property type="entry name" value="TriPribosyl-deP-CoA_syn_CitG"/>
</dbReference>
<keyword evidence="5 7" id="KW-0067">ATP-binding</keyword>
<keyword evidence="3" id="KW-0548">Nucleotidyltransferase</keyword>
<keyword evidence="9" id="KW-1185">Reference proteome</keyword>
<dbReference type="Gene3D" id="1.10.4200.10">
    <property type="entry name" value="Triphosphoribosyl-dephospho-CoA protein"/>
    <property type="match status" value="1"/>
</dbReference>
<evidence type="ECO:0000256" key="5">
    <source>
        <dbReference type="ARBA" id="ARBA00022840"/>
    </source>
</evidence>
<dbReference type="EC" id="2.4.2.52" evidence="7"/>
<evidence type="ECO:0000313" key="8">
    <source>
        <dbReference type="EMBL" id="AUJ31658.1"/>
    </source>
</evidence>
<dbReference type="NCBIfam" id="NF002315">
    <property type="entry name" value="PRK01237.1"/>
    <property type="match status" value="1"/>
</dbReference>
<dbReference type="RefSeq" id="WP_148126372.1">
    <property type="nucleotide sequence ID" value="NZ_CP018180.1"/>
</dbReference>
<accession>A0A3S6QUB7</accession>
<dbReference type="InterPro" id="IPR005551">
    <property type="entry name" value="CitX"/>
</dbReference>
<evidence type="ECO:0000256" key="4">
    <source>
        <dbReference type="ARBA" id="ARBA00022741"/>
    </source>
</evidence>
<sequence>MLFSSGQSQTINDVLRDKDQRVAFQRQLLQLYPKFSLVVIKLNIPGEIKYNSEINKLFTVGYKAFRSNLSKINSTVYDEYIWRRPVGVTAFLVIENSGYDLKQIAVDFEENYSLGRLFDVDVLTQKGSISRKDIDLPVRQCLLCNRPAKECARSRHHSVAELQKIIEKKWLDFQETKADLHDYREKIVNFAVKSLLYEVTVTPKPGLVDPSNHDSHPDMNAFMFIDSSLSLKNYFDACFDAGWSFESNAYQQLLTKIRPLGMAAEKKMFAATSGVNTHKGAIFSLGIIVTATANASKQRYFPTVDEVLTIVKAMCSQLVEKDFAKLTQKTAENLTAGQKQYLKYGLTGIRGEVQAGFPTIINWGLPYLKRTNSAAEELNQRLLNTLLQLAMHTADSNLIKRAHHNQKIIETTRQQISNYFSLGAQKTGKGRAAYRQTQEYFKQNNLSLGGTADLLIITIFLAFLTNIF</sequence>
<comment type="catalytic activity">
    <reaction evidence="6">
        <text>apo-[citrate lyase ACP] + 2'-(5''-triphospho-alpha-D-ribosyl)-3'-dephospho-CoA = holo-[citrate lyase ACP] + diphosphate</text>
        <dbReference type="Rhea" id="RHEA:16333"/>
        <dbReference type="Rhea" id="RHEA-COMP:10157"/>
        <dbReference type="Rhea" id="RHEA-COMP:10158"/>
        <dbReference type="ChEBI" id="CHEBI:29999"/>
        <dbReference type="ChEBI" id="CHEBI:33019"/>
        <dbReference type="ChEBI" id="CHEBI:61378"/>
        <dbReference type="ChEBI" id="CHEBI:82683"/>
        <dbReference type="EC" id="2.7.7.61"/>
    </reaction>
</comment>
<evidence type="ECO:0000256" key="1">
    <source>
        <dbReference type="ARBA" id="ARBA00001210"/>
    </source>
</evidence>
<comment type="catalytic activity">
    <reaction evidence="1 7">
        <text>3'-dephospho-CoA + ATP = 2'-(5''-triphospho-alpha-D-ribosyl)-3'-dephospho-CoA + adenine</text>
        <dbReference type="Rhea" id="RHEA:15117"/>
        <dbReference type="ChEBI" id="CHEBI:16708"/>
        <dbReference type="ChEBI" id="CHEBI:30616"/>
        <dbReference type="ChEBI" id="CHEBI:57328"/>
        <dbReference type="ChEBI" id="CHEBI:61378"/>
        <dbReference type="EC" id="2.4.2.52"/>
    </reaction>
</comment>
<proteinExistence type="inferred from homology"/>
<evidence type="ECO:0000256" key="7">
    <source>
        <dbReference type="HAMAP-Rule" id="MF_00397"/>
    </source>
</evidence>
<dbReference type="NCBIfam" id="TIGR03124">
    <property type="entry name" value="citrate_citX"/>
    <property type="match status" value="1"/>
</dbReference>
<reference evidence="8 9" key="1">
    <citation type="submission" date="2016-11" db="EMBL/GenBank/DDBJ databases">
        <title>Interaction between Lactobacillus species and yeast in water kefir.</title>
        <authorList>
            <person name="Behr J."/>
            <person name="Xu D."/>
            <person name="Vogel R.F."/>
        </authorList>
    </citation>
    <scope>NUCLEOTIDE SEQUENCE [LARGE SCALE GENOMIC DNA]</scope>
    <source>
        <strain evidence="8 9">TMW 1.1827</strain>
    </source>
</reference>
<evidence type="ECO:0000256" key="2">
    <source>
        <dbReference type="ARBA" id="ARBA00022679"/>
    </source>
</evidence>
<dbReference type="EMBL" id="CP018180">
    <property type="protein sequence ID" value="AUJ31658.1"/>
    <property type="molecule type" value="Genomic_DNA"/>
</dbReference>
<dbReference type="GO" id="GO:0046917">
    <property type="term" value="F:triphosphoribosyl-dephospho-CoA synthase activity"/>
    <property type="evidence" value="ECO:0007669"/>
    <property type="project" value="UniProtKB-UniRule"/>
</dbReference>
<dbReference type="HAMAP" id="MF_00397">
    <property type="entry name" value="CitG"/>
    <property type="match status" value="1"/>
</dbReference>
<dbReference type="PANTHER" id="PTHR30201">
    <property type="entry name" value="TRIPHOSPHORIBOSYL-DEPHOSPHO-COA SYNTHASE"/>
    <property type="match status" value="1"/>
</dbReference>
<dbReference type="InterPro" id="IPR002736">
    <property type="entry name" value="CitG"/>
</dbReference>
<protein>
    <recommendedName>
        <fullName evidence="7">Probable 2-(5''-triphosphoribosyl)-3'-dephosphocoenzyme-A synthase</fullName>
        <shortName evidence="7">2-(5''-triphosphoribosyl)-3'-dephospho-CoA synthase</shortName>
        <ecNumber evidence="7">2.4.2.52</ecNumber>
    </recommendedName>
</protein>
<dbReference type="Pfam" id="PF03802">
    <property type="entry name" value="CitX"/>
    <property type="match status" value="1"/>
</dbReference>
<dbReference type="Pfam" id="PF01874">
    <property type="entry name" value="CitG"/>
    <property type="match status" value="1"/>
</dbReference>
<dbReference type="KEGG" id="lng:BSQ50_03235"/>
<evidence type="ECO:0000256" key="6">
    <source>
        <dbReference type="ARBA" id="ARBA00048574"/>
    </source>
</evidence>
<dbReference type="GO" id="GO:0050519">
    <property type="term" value="F:holo-citrate lyase synthase activity"/>
    <property type="evidence" value="ECO:0007669"/>
    <property type="project" value="UniProtKB-EC"/>
</dbReference>
<dbReference type="Proteomes" id="UP000324497">
    <property type="component" value="Chromosome"/>
</dbReference>
<gene>
    <name evidence="7" type="primary">citG</name>
    <name evidence="8" type="ORF">BSQ50_03235</name>
</gene>
<dbReference type="GO" id="GO:0051191">
    <property type="term" value="P:prosthetic group biosynthetic process"/>
    <property type="evidence" value="ECO:0007669"/>
    <property type="project" value="InterPro"/>
</dbReference>
<evidence type="ECO:0000313" key="9">
    <source>
        <dbReference type="Proteomes" id="UP000324497"/>
    </source>
</evidence>
<comment type="similarity">
    <text evidence="7">Belongs to the CitG/MdcB family.</text>
</comment>
<organism evidence="8 9">
    <name type="scientific">Liquorilactobacillus nagelii</name>
    <dbReference type="NCBI Taxonomy" id="82688"/>
    <lineage>
        <taxon>Bacteria</taxon>
        <taxon>Bacillati</taxon>
        <taxon>Bacillota</taxon>
        <taxon>Bacilli</taxon>
        <taxon>Lactobacillales</taxon>
        <taxon>Lactobacillaceae</taxon>
        <taxon>Liquorilactobacillus</taxon>
    </lineage>
</organism>
<evidence type="ECO:0000256" key="3">
    <source>
        <dbReference type="ARBA" id="ARBA00022695"/>
    </source>
</evidence>
<dbReference type="PANTHER" id="PTHR30201:SF2">
    <property type="entry name" value="2-(5''-TRIPHOSPHORIBOSYL)-3'-DEPHOSPHOCOENZYME-A SYNTHASE"/>
    <property type="match status" value="1"/>
</dbReference>
<name>A0A3S6QUB7_9LACO</name>
<dbReference type="NCBIfam" id="TIGR03125">
    <property type="entry name" value="citrate_citG"/>
    <property type="match status" value="1"/>
</dbReference>
<dbReference type="AlphaFoldDB" id="A0A3S6QUB7"/>